<comment type="caution">
    <text evidence="1">The sequence shown here is derived from an EMBL/GenBank/DDBJ whole genome shotgun (WGS) entry which is preliminary data.</text>
</comment>
<protein>
    <submittedName>
        <fullName evidence="1">Uncharacterized protein</fullName>
    </submittedName>
</protein>
<reference evidence="1 2" key="1">
    <citation type="submission" date="2020-07" db="EMBL/GenBank/DDBJ databases">
        <title>Sequencing the genomes of 1000 actinobacteria strains.</title>
        <authorList>
            <person name="Klenk H.-P."/>
        </authorList>
    </citation>
    <scope>NUCLEOTIDE SEQUENCE [LARGE SCALE GENOMIC DNA]</scope>
    <source>
        <strain evidence="1 2">DSM 15165</strain>
    </source>
</reference>
<sequence>MNRRHAVLVAVLLSVVAAALFGFGSVAVLDSLSGTQHPALQRTR</sequence>
<dbReference type="RefSeq" id="WP_281369282.1">
    <property type="nucleotide sequence ID" value="NZ_BAABEH010000001.1"/>
</dbReference>
<accession>A0A853CUR6</accession>
<dbReference type="Proteomes" id="UP000578352">
    <property type="component" value="Unassembled WGS sequence"/>
</dbReference>
<organism evidence="1 2">
    <name type="scientific">Leifsonia shinshuensis</name>
    <dbReference type="NCBI Taxonomy" id="150026"/>
    <lineage>
        <taxon>Bacteria</taxon>
        <taxon>Bacillati</taxon>
        <taxon>Actinomycetota</taxon>
        <taxon>Actinomycetes</taxon>
        <taxon>Micrococcales</taxon>
        <taxon>Microbacteriaceae</taxon>
        <taxon>Leifsonia</taxon>
    </lineage>
</organism>
<gene>
    <name evidence="1" type="ORF">HNR13_002704</name>
</gene>
<evidence type="ECO:0000313" key="2">
    <source>
        <dbReference type="Proteomes" id="UP000578352"/>
    </source>
</evidence>
<proteinExistence type="predicted"/>
<evidence type="ECO:0000313" key="1">
    <source>
        <dbReference type="EMBL" id="NYJ24417.1"/>
    </source>
</evidence>
<dbReference type="AlphaFoldDB" id="A0A853CUR6"/>
<dbReference type="EMBL" id="JACCFL010000001">
    <property type="protein sequence ID" value="NYJ24417.1"/>
    <property type="molecule type" value="Genomic_DNA"/>
</dbReference>
<name>A0A853CUR6_9MICO</name>